<proteinExistence type="predicted"/>
<evidence type="ECO:0000313" key="1">
    <source>
        <dbReference type="EMBL" id="MBO4210239.1"/>
    </source>
</evidence>
<dbReference type="EMBL" id="WVUH01000435">
    <property type="protein sequence ID" value="MBO4210239.1"/>
    <property type="molecule type" value="Genomic_DNA"/>
</dbReference>
<comment type="caution">
    <text evidence="1">The sequence shown here is derived from an EMBL/GenBank/DDBJ whole genome shotgun (WGS) entry which is preliminary data.</text>
</comment>
<accession>A0ABS3W0B1</accession>
<dbReference type="Proteomes" id="UP000823521">
    <property type="component" value="Unassembled WGS sequence"/>
</dbReference>
<evidence type="ECO:0000313" key="2">
    <source>
        <dbReference type="Proteomes" id="UP000823521"/>
    </source>
</evidence>
<protein>
    <submittedName>
        <fullName evidence="1">Serine/threonine protein phosphatase</fullName>
    </submittedName>
</protein>
<reference evidence="1 2" key="1">
    <citation type="submission" date="2019-12" db="EMBL/GenBank/DDBJ databases">
        <title>Whole genome sequencing of endophytic Actinobacterium Micromonospora sp. MPMI6T.</title>
        <authorList>
            <person name="Evv R."/>
            <person name="Podile A.R."/>
        </authorList>
    </citation>
    <scope>NUCLEOTIDE SEQUENCE [LARGE SCALE GENOMIC DNA]</scope>
    <source>
        <strain evidence="1 2">MPMI6</strain>
    </source>
</reference>
<organism evidence="1 2">
    <name type="scientific">Micromonospora echinofusca</name>
    <dbReference type="NCBI Taxonomy" id="47858"/>
    <lineage>
        <taxon>Bacteria</taxon>
        <taxon>Bacillati</taxon>
        <taxon>Actinomycetota</taxon>
        <taxon>Actinomycetes</taxon>
        <taxon>Micromonosporales</taxon>
        <taxon>Micromonosporaceae</taxon>
        <taxon>Micromonospora</taxon>
    </lineage>
</organism>
<sequence>ERLVDGLHGYAGTPPTAIAERVGQLTAQWLDDREHDDIAALVIQAEPARRARGHLRAVESR</sequence>
<name>A0ABS3W0B1_MICEH</name>
<keyword evidence="2" id="KW-1185">Reference proteome</keyword>
<feature type="non-terminal residue" evidence="1">
    <location>
        <position position="1"/>
    </location>
</feature>
<gene>
    <name evidence="1" type="ORF">GSF22_30230</name>
</gene>